<evidence type="ECO:0000313" key="1">
    <source>
        <dbReference type="EMBL" id="KAK9825316.1"/>
    </source>
</evidence>
<organism evidence="1 2">
    <name type="scientific">Apatococcus lobatus</name>
    <dbReference type="NCBI Taxonomy" id="904363"/>
    <lineage>
        <taxon>Eukaryota</taxon>
        <taxon>Viridiplantae</taxon>
        <taxon>Chlorophyta</taxon>
        <taxon>core chlorophytes</taxon>
        <taxon>Trebouxiophyceae</taxon>
        <taxon>Chlorellales</taxon>
        <taxon>Chlorellaceae</taxon>
        <taxon>Apatococcus</taxon>
    </lineage>
</organism>
<evidence type="ECO:0000313" key="2">
    <source>
        <dbReference type="Proteomes" id="UP001438707"/>
    </source>
</evidence>
<dbReference type="Proteomes" id="UP001438707">
    <property type="component" value="Unassembled WGS sequence"/>
</dbReference>
<dbReference type="AlphaFoldDB" id="A0AAW1QV38"/>
<reference evidence="1 2" key="1">
    <citation type="journal article" date="2024" name="Nat. Commun.">
        <title>Phylogenomics reveals the evolutionary origins of lichenization in chlorophyte algae.</title>
        <authorList>
            <person name="Puginier C."/>
            <person name="Libourel C."/>
            <person name="Otte J."/>
            <person name="Skaloud P."/>
            <person name="Haon M."/>
            <person name="Grisel S."/>
            <person name="Petersen M."/>
            <person name="Berrin J.G."/>
            <person name="Delaux P.M."/>
            <person name="Dal Grande F."/>
            <person name="Keller J."/>
        </authorList>
    </citation>
    <scope>NUCLEOTIDE SEQUENCE [LARGE SCALE GENOMIC DNA]</scope>
    <source>
        <strain evidence="1 2">SAG 2145</strain>
    </source>
</reference>
<gene>
    <name evidence="1" type="ORF">WJX74_008595</name>
</gene>
<proteinExistence type="predicted"/>
<name>A0AAW1QV38_9CHLO</name>
<accession>A0AAW1QV38</accession>
<keyword evidence="2" id="KW-1185">Reference proteome</keyword>
<dbReference type="EMBL" id="JALJOS010000025">
    <property type="protein sequence ID" value="KAK9825316.1"/>
    <property type="molecule type" value="Genomic_DNA"/>
</dbReference>
<protein>
    <submittedName>
        <fullName evidence="1">Uncharacterized protein</fullName>
    </submittedName>
</protein>
<sequence length="164" mass="19003">MELIKRRRANVAKEAERRFPDKARFVDEGRRAPIHLLPAACRTSMLVHGHRVGLLDVASLNTYYALNELGHQMRKSLLLLLHPNKLAGASEEERQAAEEAFKEISPKLNQGMFWFQTAELRAAREYQGWVTRFASPVDNGHKRREYAQAHEEWIKTPGWWDSPE</sequence>
<comment type="caution">
    <text evidence="1">The sequence shown here is derived from an EMBL/GenBank/DDBJ whole genome shotgun (WGS) entry which is preliminary data.</text>
</comment>